<feature type="domain" description="Alpha-L-rhamnosidase six-hairpin glycosidase" evidence="2">
    <location>
        <begin position="238"/>
        <end position="465"/>
    </location>
</feature>
<protein>
    <submittedName>
        <fullName evidence="3">Bacterial alpha-L-rhamnosidase domain-containing protein</fullName>
    </submittedName>
</protein>
<feature type="chain" id="PRO_5040484433" evidence="1">
    <location>
        <begin position="17"/>
        <end position="662"/>
    </location>
</feature>
<reference evidence="3" key="1">
    <citation type="submission" date="2020-03" db="EMBL/GenBank/DDBJ databases">
        <authorList>
            <person name="He L."/>
        </authorList>
    </citation>
    <scope>NUCLEOTIDE SEQUENCE</scope>
    <source>
        <strain evidence="3">CkLH20</strain>
    </source>
</reference>
<dbReference type="InterPro" id="IPR008928">
    <property type="entry name" value="6-hairpin_glycosidase_sf"/>
</dbReference>
<evidence type="ECO:0000313" key="3">
    <source>
        <dbReference type="EMBL" id="KAF9870767.1"/>
    </source>
</evidence>
<dbReference type="GO" id="GO:0005975">
    <property type="term" value="P:carbohydrate metabolic process"/>
    <property type="evidence" value="ECO:0007669"/>
    <property type="project" value="InterPro"/>
</dbReference>
<proteinExistence type="predicted"/>
<name>A0A9P6LFV5_9PEZI</name>
<dbReference type="AlphaFoldDB" id="A0A9P6LFV5"/>
<dbReference type="PANTHER" id="PTHR34987">
    <property type="entry name" value="C, PUTATIVE (AFU_ORTHOLOGUE AFUA_3G02880)-RELATED"/>
    <property type="match status" value="1"/>
</dbReference>
<gene>
    <name evidence="3" type="ORF">CkaCkLH20_11666</name>
</gene>
<keyword evidence="4" id="KW-1185">Reference proteome</keyword>
<dbReference type="Proteomes" id="UP000781932">
    <property type="component" value="Unassembled WGS sequence"/>
</dbReference>
<evidence type="ECO:0000256" key="1">
    <source>
        <dbReference type="SAM" id="SignalP"/>
    </source>
</evidence>
<dbReference type="GeneID" id="62167454"/>
<reference evidence="3" key="2">
    <citation type="submission" date="2020-11" db="EMBL/GenBank/DDBJ databases">
        <title>Whole genome sequencing of Colletotrichum sp.</title>
        <authorList>
            <person name="Li H."/>
        </authorList>
    </citation>
    <scope>NUCLEOTIDE SEQUENCE</scope>
    <source>
        <strain evidence="3">CkLH20</strain>
    </source>
</reference>
<dbReference type="Pfam" id="PF17389">
    <property type="entry name" value="Bac_rhamnosid6H"/>
    <property type="match status" value="1"/>
</dbReference>
<dbReference type="OrthoDB" id="10036721at2759"/>
<dbReference type="Gene3D" id="1.50.10.10">
    <property type="match status" value="1"/>
</dbReference>
<dbReference type="PANTHER" id="PTHR34987:SF6">
    <property type="entry name" value="ALPHA-L-RHAMNOSIDASE SIX-HAIRPIN GLYCOSIDASE DOMAIN-CONTAINING PROTEIN"/>
    <property type="match status" value="1"/>
</dbReference>
<evidence type="ECO:0000259" key="2">
    <source>
        <dbReference type="Pfam" id="PF17389"/>
    </source>
</evidence>
<comment type="caution">
    <text evidence="3">The sequence shown here is derived from an EMBL/GenBank/DDBJ whole genome shotgun (WGS) entry which is preliminary data.</text>
</comment>
<evidence type="ECO:0000313" key="4">
    <source>
        <dbReference type="Proteomes" id="UP000781932"/>
    </source>
</evidence>
<sequence>MKRLLWLALLFSSAAAVDDPARPWEAYIKSPSSRDVPPQRVHAVSGDAQVTNAPDGTYVLSLQPGGQVSLDFGYVGGLLSMNTQTNNTDEEDGPHFSLAFAESPSFVRAISDDTGAVYTQDYDKALNVTLTAPGNSSYTMPTERFRGGFKFLTIHAFAPVRISSIVCHLGYSPSQPDPSVYSGHFHTPDDDLLVRAWYAGVFTAQTNIAPPDTSRWLPQVKDGWAYNATLGVEGPMLLDGAKRDRAVWPGDLGIAGTTAYLGLGDVGLESVHYALETMFLYQNASTGALPFAGPTTGSWRRGARSDTYHAWTLIACFNYAVFTTDAAWLDARWDKIAAGVGYILRALAANDVGLAEQVETNDWARLGGGGFNSALNALNYHALASLSSLAADTARASDAETWSAAAAKLKTAYNAVLWDPAASLYRDNESAAGALLHPQDGNALALYYNLTQSPEQASSVSAALLGNWNEIGPVTPELPDTISPFISSVEVLAHYAASKPRRALRLMRRTWGHMLDSPEMTGATLVEGMSANGSLYYRSRRGYNFDAAYTSLSHSWSTGPTQALSFKAVGLEVVGWKKWVFRPALGDLKSARAGWAGGGGEFGAVVEVDGDVIEAEIWTPGGTKGRVEIACEVLLIDGEVVDGGQVEGGKMKIRGEKCSFGC</sequence>
<dbReference type="GO" id="GO:0003824">
    <property type="term" value="F:catalytic activity"/>
    <property type="evidence" value="ECO:0007669"/>
    <property type="project" value="UniProtKB-ARBA"/>
</dbReference>
<dbReference type="EMBL" id="JAATWM020000050">
    <property type="protein sequence ID" value="KAF9870767.1"/>
    <property type="molecule type" value="Genomic_DNA"/>
</dbReference>
<dbReference type="RefSeq" id="XP_038740228.1">
    <property type="nucleotide sequence ID" value="XM_038894380.1"/>
</dbReference>
<organism evidence="3 4">
    <name type="scientific">Colletotrichum karsti</name>
    <dbReference type="NCBI Taxonomy" id="1095194"/>
    <lineage>
        <taxon>Eukaryota</taxon>
        <taxon>Fungi</taxon>
        <taxon>Dikarya</taxon>
        <taxon>Ascomycota</taxon>
        <taxon>Pezizomycotina</taxon>
        <taxon>Sordariomycetes</taxon>
        <taxon>Hypocreomycetidae</taxon>
        <taxon>Glomerellales</taxon>
        <taxon>Glomerellaceae</taxon>
        <taxon>Colletotrichum</taxon>
        <taxon>Colletotrichum boninense species complex</taxon>
    </lineage>
</organism>
<dbReference type="InterPro" id="IPR035396">
    <property type="entry name" value="Bac_rhamnosid6H"/>
</dbReference>
<accession>A0A9P6LFV5</accession>
<feature type="signal peptide" evidence="1">
    <location>
        <begin position="1"/>
        <end position="16"/>
    </location>
</feature>
<keyword evidence="1" id="KW-0732">Signal</keyword>
<dbReference type="InterPro" id="IPR012341">
    <property type="entry name" value="6hp_glycosidase-like_sf"/>
</dbReference>
<dbReference type="SUPFAM" id="SSF48208">
    <property type="entry name" value="Six-hairpin glycosidases"/>
    <property type="match status" value="1"/>
</dbReference>